<sequence>MWKRVGISLAVLFGGIILLSAAAVVYGYYVLLPSYLNQLGVSNLQWSLQSAGWRHLYLKRLAFDYQQGAWQTPVELNNLRLTWQWPQQGWQPQLQAVEASRLQLALSHSAAATADQGNASSGWQWPSNWHLPEVLPHKLSIAQLQLSLPCQPTTQVNDDRCHYQASLHVIRRSTGAAQLQAQLNVNPHTPAKTTVSALPQLTVMLNYQVVDTLPTIAIDVDLEQQLTLKLQQQLANRANAEYQLDGSSQLRLLPPQPELVEHLQRWQLPLPAAMDDWLVAVDNPISIDAEWHLQLPQSRVQEAIKRGSAPPREALSGDVQIRLDSSSPLTLKQQLASTLQAQMQLSLASGQPQSYAITASGHVAADSLAAAWRQQLRHAQIAIDGVDWQLQSEQQQLDFQRWPLSLKLTTKGASQLSLQGDTTIKLAQPLWQQGRWHTPQLMAAEVRAQQLQLAWQQPRWQWQDWQLTALDGQGLFEFQFAADEWHLRSLAPASLQAGLQSKDIDSPRVSLSIPSLTLSGGGFAKPNPEHLQAKLFADVKQLNIAAIDAQVKPLNWSWQTQLDSHLSRQQLTLTGNLSNSAGLSLNHQLTLDPKTLQMEWQLDKLYWLAGNAIAKWWRHWPAALVLQRGSSAAHGQLSLPLQDPQQWQLSAAVNLNDVDAVYDTSQLTQLNGDLELNLNAQQFTLQSANLKAASLSQGVSSGQLLLALAYQAPWQAPLQGQLTLHDNQLAVFGGELHVPNRVYDLAQPITVRVQISRWQLAQILQQYPAAEMQANGEISGYLPIQIGAGGVSIAQGEVSALPPGGVLQLQSNKAKQLAQSNQGVKVVVEALEDFHYSVLTSQIRYQDDGTLVLGLDLQGYNPQLEGGRPVKLRINIEEDLPALITGLQLTNSVSELIQKRVQERVMQLRKQ</sequence>
<dbReference type="STRING" id="740709.A10D4_08794"/>
<comment type="caution">
    <text evidence="1">The sequence shown here is derived from an EMBL/GenBank/DDBJ whole genome shotgun (WGS) entry which is preliminary data.</text>
</comment>
<dbReference type="Pfam" id="PF11739">
    <property type="entry name" value="YdbH-like"/>
    <property type="match status" value="1"/>
</dbReference>
<protein>
    <submittedName>
        <fullName evidence="1">Uncharacterized protein</fullName>
    </submittedName>
</protein>
<evidence type="ECO:0000313" key="1">
    <source>
        <dbReference type="EMBL" id="EKE82924.1"/>
    </source>
</evidence>
<reference evidence="1 2" key="1">
    <citation type="journal article" date="2012" name="J. Bacteriol.">
        <title>Genome Sequence of Idiomarina xiamenensis Type Strain 10-D-4.</title>
        <authorList>
            <person name="Lai Q."/>
            <person name="Wang L."/>
            <person name="Wang W."/>
            <person name="Shao Z."/>
        </authorList>
    </citation>
    <scope>NUCLEOTIDE SEQUENCE [LARGE SCALE GENOMIC DNA]</scope>
    <source>
        <strain evidence="1 2">10-D-4</strain>
    </source>
</reference>
<dbReference type="Proteomes" id="UP000014115">
    <property type="component" value="Unassembled WGS sequence"/>
</dbReference>
<evidence type="ECO:0000313" key="2">
    <source>
        <dbReference type="Proteomes" id="UP000014115"/>
    </source>
</evidence>
<dbReference type="eggNOG" id="COG2911">
    <property type="taxonomic scope" value="Bacteria"/>
</dbReference>
<accession>K2KJY8</accession>
<dbReference type="InterPro" id="IPR021730">
    <property type="entry name" value="YdbH"/>
</dbReference>
<dbReference type="OrthoDB" id="9759996at2"/>
<proteinExistence type="predicted"/>
<dbReference type="PATRIC" id="fig|740709.3.peg.1781"/>
<gene>
    <name evidence="1" type="ORF">A10D4_08794</name>
</gene>
<name>K2KJY8_9GAMM</name>
<dbReference type="EMBL" id="AMRG01000010">
    <property type="protein sequence ID" value="EKE82924.1"/>
    <property type="molecule type" value="Genomic_DNA"/>
</dbReference>
<organism evidence="1 2">
    <name type="scientific">Idiomarina xiamenensis 10-D-4</name>
    <dbReference type="NCBI Taxonomy" id="740709"/>
    <lineage>
        <taxon>Bacteria</taxon>
        <taxon>Pseudomonadati</taxon>
        <taxon>Pseudomonadota</taxon>
        <taxon>Gammaproteobacteria</taxon>
        <taxon>Alteromonadales</taxon>
        <taxon>Idiomarinaceae</taxon>
        <taxon>Idiomarina</taxon>
    </lineage>
</organism>
<dbReference type="AlphaFoldDB" id="K2KJY8"/>
<dbReference type="RefSeq" id="WP_008489016.1">
    <property type="nucleotide sequence ID" value="NZ_AMRG01000010.1"/>
</dbReference>
<keyword evidence="2" id="KW-1185">Reference proteome</keyword>